<dbReference type="Pfam" id="PF03950">
    <property type="entry name" value="tRNA-synt_1c_C"/>
    <property type="match status" value="1"/>
</dbReference>
<reference evidence="14 15" key="1">
    <citation type="submission" date="2007-06" db="EMBL/GenBank/DDBJ databases">
        <authorList>
            <person name="Shimkets L."/>
            <person name="Ferriera S."/>
            <person name="Johnson J."/>
            <person name="Kravitz S."/>
            <person name="Beeson K."/>
            <person name="Sutton G."/>
            <person name="Rogers Y.-H."/>
            <person name="Friedman R."/>
            <person name="Frazier M."/>
            <person name="Venter J.C."/>
        </authorList>
    </citation>
    <scope>NUCLEOTIDE SEQUENCE [LARGE SCALE GENOMIC DNA]</scope>
    <source>
        <strain evidence="14 15">SIR-1</strain>
    </source>
</reference>
<proteinExistence type="inferred from homology"/>
<dbReference type="Pfam" id="PF00749">
    <property type="entry name" value="tRNA-synt_1c"/>
    <property type="match status" value="1"/>
</dbReference>
<dbReference type="HAMAP" id="MF_00126">
    <property type="entry name" value="Gln_tRNA_synth"/>
    <property type="match status" value="1"/>
</dbReference>
<dbReference type="InterPro" id="IPR050132">
    <property type="entry name" value="Gln/Glu-tRNA_Ligase"/>
</dbReference>
<evidence type="ECO:0000259" key="13">
    <source>
        <dbReference type="Pfam" id="PF20974"/>
    </source>
</evidence>
<keyword evidence="3 8" id="KW-0436">Ligase</keyword>
<comment type="similarity">
    <text evidence="1 8 9">Belongs to the class-I aminoacyl-tRNA synthetase family.</text>
</comment>
<dbReference type="FunFam" id="1.10.1160.10:FF:000001">
    <property type="entry name" value="Glutamine--tRNA ligase"/>
    <property type="match status" value="1"/>
</dbReference>
<keyword evidence="4 8" id="KW-0547">Nucleotide-binding</keyword>
<dbReference type="eggNOG" id="COG0008">
    <property type="taxonomic scope" value="Bacteria"/>
</dbReference>
<dbReference type="NCBIfam" id="TIGR00440">
    <property type="entry name" value="glnS"/>
    <property type="match status" value="1"/>
</dbReference>
<feature type="domain" description="tRNA synthetases class I (E and Q) anti-codon binding" evidence="13">
    <location>
        <begin position="465"/>
        <end position="541"/>
    </location>
</feature>
<dbReference type="InterPro" id="IPR014729">
    <property type="entry name" value="Rossmann-like_a/b/a_fold"/>
</dbReference>
<evidence type="ECO:0000256" key="6">
    <source>
        <dbReference type="ARBA" id="ARBA00022917"/>
    </source>
</evidence>
<dbReference type="InterPro" id="IPR049437">
    <property type="entry name" value="tRNA-synt_1c_C2"/>
</dbReference>
<dbReference type="EC" id="6.1.1.18" evidence="8"/>
<evidence type="ECO:0000259" key="12">
    <source>
        <dbReference type="Pfam" id="PF03950"/>
    </source>
</evidence>
<dbReference type="SUPFAM" id="SSF52374">
    <property type="entry name" value="Nucleotidylyl transferase"/>
    <property type="match status" value="1"/>
</dbReference>
<dbReference type="GO" id="GO:0005829">
    <property type="term" value="C:cytosol"/>
    <property type="evidence" value="ECO:0007669"/>
    <property type="project" value="TreeGrafter"/>
</dbReference>
<evidence type="ECO:0000259" key="11">
    <source>
        <dbReference type="Pfam" id="PF00749"/>
    </source>
</evidence>
<dbReference type="InterPro" id="IPR020061">
    <property type="entry name" value="Glu_tRNA_lig_a-bdl"/>
</dbReference>
<dbReference type="EMBL" id="ABCS01000015">
    <property type="protein sequence ID" value="EDM79865.1"/>
    <property type="molecule type" value="Genomic_DNA"/>
</dbReference>
<organism evidence="14 15">
    <name type="scientific">Plesiocystis pacifica SIR-1</name>
    <dbReference type="NCBI Taxonomy" id="391625"/>
    <lineage>
        <taxon>Bacteria</taxon>
        <taxon>Pseudomonadati</taxon>
        <taxon>Myxococcota</taxon>
        <taxon>Polyangia</taxon>
        <taxon>Nannocystales</taxon>
        <taxon>Nannocystaceae</taxon>
        <taxon>Plesiocystis</taxon>
    </lineage>
</organism>
<dbReference type="InterPro" id="IPR020056">
    <property type="entry name" value="Rbsml_bL25/Gln-tRNA_synth_N"/>
</dbReference>
<dbReference type="Gene3D" id="1.10.1160.10">
    <property type="entry name" value="Glutamyl-trna Synthetase, Domain 2"/>
    <property type="match status" value="1"/>
</dbReference>
<feature type="compositionally biased region" description="Basic residues" evidence="10">
    <location>
        <begin position="577"/>
        <end position="588"/>
    </location>
</feature>
<comment type="caution">
    <text evidence="8">Lacks conserved residue(s) required for the propagation of feature annotation.</text>
</comment>
<evidence type="ECO:0000256" key="5">
    <source>
        <dbReference type="ARBA" id="ARBA00022840"/>
    </source>
</evidence>
<protein>
    <recommendedName>
        <fullName evidence="8">Glutamine--tRNA ligase</fullName>
        <ecNumber evidence="8">6.1.1.18</ecNumber>
    </recommendedName>
    <alternativeName>
        <fullName evidence="8">Glutaminyl-tRNA synthetase</fullName>
        <shortName evidence="8">GlnRS</shortName>
    </alternativeName>
</protein>
<feature type="short sequence motif" description="'HIGH' region" evidence="8">
    <location>
        <begin position="42"/>
        <end position="52"/>
    </location>
</feature>
<dbReference type="RefSeq" id="WP_006970877.1">
    <property type="nucleotide sequence ID" value="NZ_ABCS01000015.1"/>
</dbReference>
<evidence type="ECO:0000256" key="2">
    <source>
        <dbReference type="ARBA" id="ARBA00022490"/>
    </source>
</evidence>
<evidence type="ECO:0000256" key="7">
    <source>
        <dbReference type="ARBA" id="ARBA00023146"/>
    </source>
</evidence>
<feature type="binding site" evidence="8">
    <location>
        <begin position="43"/>
        <end position="45"/>
    </location>
    <ligand>
        <name>ATP</name>
        <dbReference type="ChEBI" id="CHEBI:30616"/>
    </ligand>
</feature>
<dbReference type="Gene3D" id="2.40.240.10">
    <property type="entry name" value="Ribosomal Protein L25, Chain P"/>
    <property type="match status" value="2"/>
</dbReference>
<keyword evidence="6 8" id="KW-0648">Protein biosynthesis</keyword>
<keyword evidence="5 8" id="KW-0067">ATP-binding</keyword>
<dbReference type="GO" id="GO:0004819">
    <property type="term" value="F:glutamine-tRNA ligase activity"/>
    <property type="evidence" value="ECO:0007669"/>
    <property type="project" value="UniProtKB-UniRule"/>
</dbReference>
<dbReference type="InterPro" id="IPR022861">
    <property type="entry name" value="Gln_tRNA_ligase_bac"/>
</dbReference>
<evidence type="ECO:0000313" key="14">
    <source>
        <dbReference type="EMBL" id="EDM79865.1"/>
    </source>
</evidence>
<evidence type="ECO:0000313" key="15">
    <source>
        <dbReference type="Proteomes" id="UP000005801"/>
    </source>
</evidence>
<dbReference type="InterPro" id="IPR011035">
    <property type="entry name" value="Ribosomal_bL25/Gln-tRNA_synth"/>
</dbReference>
<evidence type="ECO:0000256" key="9">
    <source>
        <dbReference type="RuleBase" id="RU363037"/>
    </source>
</evidence>
<dbReference type="NCBIfam" id="NF011291">
    <property type="entry name" value="PRK14703.1"/>
    <property type="match status" value="1"/>
</dbReference>
<feature type="binding site" evidence="8">
    <location>
        <begin position="277"/>
        <end position="279"/>
    </location>
    <ligand>
        <name>ATP</name>
        <dbReference type="ChEBI" id="CHEBI:30616"/>
    </ligand>
</feature>
<feature type="binding site" evidence="8">
    <location>
        <begin position="49"/>
        <end position="55"/>
    </location>
    <ligand>
        <name>ATP</name>
        <dbReference type="ChEBI" id="CHEBI:30616"/>
    </ligand>
</feature>
<dbReference type="Pfam" id="PF20974">
    <property type="entry name" value="tRNA-synt_1c_C2"/>
    <property type="match status" value="1"/>
</dbReference>
<dbReference type="PANTHER" id="PTHR43097:SF5">
    <property type="entry name" value="GLUTAMATE--TRNA LIGASE"/>
    <property type="match status" value="1"/>
</dbReference>
<dbReference type="InterPro" id="IPR020058">
    <property type="entry name" value="Glu/Gln-tRNA-synth_Ib_cat-dom"/>
</dbReference>
<feature type="region of interest" description="Disordered" evidence="10">
    <location>
        <begin position="568"/>
        <end position="600"/>
    </location>
</feature>
<dbReference type="InterPro" id="IPR020059">
    <property type="entry name" value="Glu/Gln-tRNA-synth_Ib_codon-bd"/>
</dbReference>
<dbReference type="PRINTS" id="PR00987">
    <property type="entry name" value="TRNASYNTHGLU"/>
</dbReference>
<feature type="binding site" evidence="8">
    <location>
        <begin position="269"/>
        <end position="270"/>
    </location>
    <ligand>
        <name>ATP</name>
        <dbReference type="ChEBI" id="CHEBI:30616"/>
    </ligand>
</feature>
<evidence type="ECO:0000256" key="1">
    <source>
        <dbReference type="ARBA" id="ARBA00005594"/>
    </source>
</evidence>
<evidence type="ECO:0000256" key="10">
    <source>
        <dbReference type="SAM" id="MobiDB-lite"/>
    </source>
</evidence>
<dbReference type="InterPro" id="IPR000924">
    <property type="entry name" value="Glu/Gln-tRNA-synth"/>
</dbReference>
<dbReference type="OrthoDB" id="9807503at2"/>
<accession>A6G2C8</accession>
<keyword evidence="15" id="KW-1185">Reference proteome</keyword>
<feature type="domain" description="Glutamyl/glutaminyl-tRNA synthetase class Ib catalytic" evidence="11">
    <location>
        <begin position="36"/>
        <end position="344"/>
    </location>
</feature>
<feature type="binding site" evidence="8">
    <location>
        <position position="220"/>
    </location>
    <ligand>
        <name>L-glutamine</name>
        <dbReference type="ChEBI" id="CHEBI:58359"/>
    </ligand>
</feature>
<dbReference type="Gene3D" id="3.90.800.10">
    <property type="entry name" value="Glutamyl-tRNA Synthetase, Domain 3"/>
    <property type="match status" value="1"/>
</dbReference>
<dbReference type="Gene3D" id="3.40.50.620">
    <property type="entry name" value="HUPs"/>
    <property type="match status" value="1"/>
</dbReference>
<dbReference type="GO" id="GO:0006425">
    <property type="term" value="P:glutaminyl-tRNA aminoacylation"/>
    <property type="evidence" value="ECO:0007669"/>
    <property type="project" value="UniProtKB-UniRule"/>
</dbReference>
<comment type="caution">
    <text evidence="14">The sequence shown here is derived from an EMBL/GenBank/DDBJ whole genome shotgun (WGS) entry which is preliminary data.</text>
</comment>
<dbReference type="FunFam" id="3.90.800.10:FF:000001">
    <property type="entry name" value="Glutamine--tRNA ligase"/>
    <property type="match status" value="1"/>
</dbReference>
<dbReference type="PANTHER" id="PTHR43097">
    <property type="entry name" value="GLUTAMINE-TRNA LIGASE"/>
    <property type="match status" value="1"/>
</dbReference>
<dbReference type="InterPro" id="IPR004514">
    <property type="entry name" value="Gln-tRNA-synth"/>
</dbReference>
<dbReference type="GO" id="GO:0006424">
    <property type="term" value="P:glutamyl-tRNA aminoacylation"/>
    <property type="evidence" value="ECO:0007669"/>
    <property type="project" value="UniProtKB-UniRule"/>
</dbReference>
<sequence>MTTDGKTPERSEDGPSNFVRELIAADIEGGKHGGRVQTRFPPEPNGYLHIGHAKAICVDFGMAQEFGGQCNLRFDDTNPVAEDTEFVEAIQRDIAWLGFEWAGEPRFASDYFERMYECAQHLIREGLAYVDSQSLEAIREGRGNFYKPGVESPHRERSVEENLDLFARMRAGEFEEGAHVLRAKIDMQHANLNMRDPLLYRILKQHHHRTGDAWCIYPMYDYAHPLGDAIEDITHSLCSLEFQDHRPLYDWVVANCPVDTHPEQTEFGRLNLGYTIVSKRKLRQLVEEKHVDGWDDPRMPTLSALRRRGVPPESIVRFCERIGVSKRDGVVDVTLFEHAIRDRLNEVAPRYMGVLRPLKLVIENYPEDGEDVFHAPLHPEDESYGRRDIPFCRELYIDREDFREEAPRKWFRLAPGKEVRLRYACLVTCTEVIKDEAGEVVELRCTWDPASKGGKAPDGRKVKGTLHWVSARHAKPAQVRLYDRLFRVENPLDVEEGKTFLDHVNPDSLAVLADARVEPALVEVEAGRTVQLERTGYFCVDRDTTEGQLVLNRTITLRDSWAKLEKKLKGGAPMVKGQKKGKNKKKKNKGEQAGGAPDKA</sequence>
<feature type="domain" description="Glutamyl/glutaminyl-tRNA synthetase class Ib anti-codon binding" evidence="12">
    <location>
        <begin position="348"/>
        <end position="447"/>
    </location>
</feature>
<keyword evidence="2 8" id="KW-0963">Cytoplasm</keyword>
<gene>
    <name evidence="8" type="primary">glnS</name>
    <name evidence="14" type="ORF">PPSIR1_22526</name>
</gene>
<evidence type="ECO:0000256" key="4">
    <source>
        <dbReference type="ARBA" id="ARBA00022741"/>
    </source>
</evidence>
<name>A6G2C8_9BACT</name>
<feature type="binding site" evidence="8">
    <location>
        <position position="75"/>
    </location>
    <ligand>
        <name>L-glutamine</name>
        <dbReference type="ChEBI" id="CHEBI:58359"/>
    </ligand>
</feature>
<dbReference type="FunFam" id="2.40.240.10:FF:000001">
    <property type="entry name" value="Glutamine--tRNA ligase"/>
    <property type="match status" value="1"/>
</dbReference>
<evidence type="ECO:0000256" key="8">
    <source>
        <dbReference type="HAMAP-Rule" id="MF_00126"/>
    </source>
</evidence>
<comment type="subcellular location">
    <subcellularLocation>
        <location evidence="8">Cytoplasm</location>
    </subcellularLocation>
</comment>
<dbReference type="SUPFAM" id="SSF50715">
    <property type="entry name" value="Ribosomal protein L25-like"/>
    <property type="match status" value="1"/>
</dbReference>
<evidence type="ECO:0000256" key="3">
    <source>
        <dbReference type="ARBA" id="ARBA00022598"/>
    </source>
</evidence>
<dbReference type="Proteomes" id="UP000005801">
    <property type="component" value="Unassembled WGS sequence"/>
</dbReference>
<dbReference type="FunFam" id="3.40.50.620:FF:000037">
    <property type="entry name" value="Glutamine--tRNA ligase cytoplasmic"/>
    <property type="match status" value="1"/>
</dbReference>
<dbReference type="AlphaFoldDB" id="A6G2C8"/>
<dbReference type="STRING" id="391625.PPSIR1_22526"/>
<comment type="catalytic activity">
    <reaction evidence="8">
        <text>tRNA(Gln) + L-glutamine + ATP = L-glutaminyl-tRNA(Gln) + AMP + diphosphate</text>
        <dbReference type="Rhea" id="RHEA:20121"/>
        <dbReference type="Rhea" id="RHEA-COMP:9662"/>
        <dbReference type="Rhea" id="RHEA-COMP:9681"/>
        <dbReference type="ChEBI" id="CHEBI:30616"/>
        <dbReference type="ChEBI" id="CHEBI:33019"/>
        <dbReference type="ChEBI" id="CHEBI:58359"/>
        <dbReference type="ChEBI" id="CHEBI:78442"/>
        <dbReference type="ChEBI" id="CHEBI:78521"/>
        <dbReference type="ChEBI" id="CHEBI:456215"/>
        <dbReference type="EC" id="6.1.1.18"/>
    </reaction>
</comment>
<dbReference type="GO" id="GO:0005524">
    <property type="term" value="F:ATP binding"/>
    <property type="evidence" value="ECO:0007669"/>
    <property type="project" value="UniProtKB-UniRule"/>
</dbReference>
<comment type="subunit">
    <text evidence="8">Monomer.</text>
</comment>
<keyword evidence="7 8" id="KW-0030">Aminoacyl-tRNA synthetase</keyword>